<dbReference type="InterPro" id="IPR005467">
    <property type="entry name" value="His_kinase_dom"/>
</dbReference>
<dbReference type="InterPro" id="IPR004358">
    <property type="entry name" value="Sig_transdc_His_kin-like_C"/>
</dbReference>
<reference evidence="12 13" key="1">
    <citation type="submission" date="2012-09" db="EMBL/GenBank/DDBJ databases">
        <title>Genome Sequence of Bacillus sp. DW5-4.</title>
        <authorList>
            <person name="Lai Q."/>
            <person name="Liu Y."/>
            <person name="Shao Z."/>
        </authorList>
    </citation>
    <scope>NUCLEOTIDE SEQUENCE [LARGE SCALE GENOMIC DNA]</scope>
    <source>
        <strain evidence="12 13">DW5-4</strain>
    </source>
</reference>
<dbReference type="InterPro" id="IPR000014">
    <property type="entry name" value="PAS"/>
</dbReference>
<dbReference type="InterPro" id="IPR036097">
    <property type="entry name" value="HisK_dim/P_sf"/>
</dbReference>
<dbReference type="Proteomes" id="UP000028091">
    <property type="component" value="Unassembled WGS sequence"/>
</dbReference>
<organism evidence="12 13">
    <name type="scientific">Bacillus zhangzhouensis</name>
    <dbReference type="NCBI Taxonomy" id="1178540"/>
    <lineage>
        <taxon>Bacteria</taxon>
        <taxon>Bacillati</taxon>
        <taxon>Bacillota</taxon>
        <taxon>Bacilli</taxon>
        <taxon>Bacillales</taxon>
        <taxon>Bacillaceae</taxon>
        <taxon>Bacillus</taxon>
    </lineage>
</organism>
<dbReference type="PRINTS" id="PR00344">
    <property type="entry name" value="BCTRLSENSOR"/>
</dbReference>
<dbReference type="PROSITE" id="PS50112">
    <property type="entry name" value="PAS"/>
    <property type="match status" value="4"/>
</dbReference>
<dbReference type="SMART" id="SM00388">
    <property type="entry name" value="HisKA"/>
    <property type="match status" value="1"/>
</dbReference>
<sequence>MTETLDGKRLISAENIRKLEKENEYLRTELMQQKMLLNKTLDAIFIFDQHLNIVQANEATCRLVQTPKEDLLNKSVLDFLYGIPKNKIECSLEVFFRKGTLKREISIQLENGETKYIEFVAEHDAVNQQYIVVMRDISSKKILERERSMNEQLFKDLFDRAIDGMVIFDQDGCMIDANHSFCQSFELQKTDLTDRYLNEFVEEENLPALQHLLTSLKETGKAKGELPVTLQSGQHKLFELTITSNVMSGFYMSIMRDITEKRLMEEKLLKSEERFREIFENAMDAIIIWADDGEIVRANESACRIFELPMHQLIGKKLTDFLVKSDKRYRPTRRRYIRNHEIREELLFRMANGQFKELEFTSKHAVLEGQHLTILRNVSDRKRMEEELRESELKFRKVFNGSMDGIVLFDNQYRIIDVNPSASELLELKDDHLTEMNLFHILAPYQIENLAQPAQAMSLDEMDNEVPFVLNHPDQRILEFSFKRNIIHNMNLAIFRDVTERKELEERVRKSDTLHVVGELAAGIAHEIRNPMTALKGFIQLLKGNIEGEYSLYFNVITSELKRIESIITEFLILAKPQAIVYEEKNVVQIVKDTMDLLHAQANLGNVQMHLNVMDEIPLIYCEQNQLKQVFINILKNAIEVMPRKGNVYVSIQRKGEEHIVISLRDEGCGMTEDKLKRLGEPFYTTKERGTGLGLMVSYKIIEEHQGTIEVESEEGVGTVFHLTLPLRQQKQEGEL</sequence>
<dbReference type="GO" id="GO:0006355">
    <property type="term" value="P:regulation of DNA-templated transcription"/>
    <property type="evidence" value="ECO:0007669"/>
    <property type="project" value="InterPro"/>
</dbReference>
<dbReference type="PANTHER" id="PTHR43065:SF34">
    <property type="entry name" value="SPORULATION KINASE A"/>
    <property type="match status" value="1"/>
</dbReference>
<keyword evidence="13" id="KW-1185">Reference proteome</keyword>
<dbReference type="CDD" id="cd00082">
    <property type="entry name" value="HisKA"/>
    <property type="match status" value="1"/>
</dbReference>
<dbReference type="Pfam" id="PF02518">
    <property type="entry name" value="HATPase_c"/>
    <property type="match status" value="1"/>
</dbReference>
<feature type="domain" description="PAS" evidence="11">
    <location>
        <begin position="29"/>
        <end position="99"/>
    </location>
</feature>
<evidence type="ECO:0000313" key="13">
    <source>
        <dbReference type="Proteomes" id="UP000028091"/>
    </source>
</evidence>
<dbReference type="EMBL" id="JOTP01000012">
    <property type="protein sequence ID" value="KEP26095.1"/>
    <property type="molecule type" value="Genomic_DNA"/>
</dbReference>
<dbReference type="Pfam" id="PF13426">
    <property type="entry name" value="PAS_9"/>
    <property type="match status" value="1"/>
</dbReference>
<evidence type="ECO:0000256" key="5">
    <source>
        <dbReference type="ARBA" id="ARBA00022741"/>
    </source>
</evidence>
<comment type="catalytic activity">
    <reaction evidence="1">
        <text>ATP + protein L-histidine = ADP + protein N-phospho-L-histidine.</text>
        <dbReference type="EC" id="2.7.13.3"/>
    </reaction>
</comment>
<dbReference type="NCBIfam" id="TIGR00229">
    <property type="entry name" value="sensory_box"/>
    <property type="match status" value="3"/>
</dbReference>
<feature type="domain" description="Histidine kinase" evidence="10">
    <location>
        <begin position="523"/>
        <end position="729"/>
    </location>
</feature>
<accession>A0A081LA19</accession>
<dbReference type="SUPFAM" id="SSF47384">
    <property type="entry name" value="Homodimeric domain of signal transducing histidine kinase"/>
    <property type="match status" value="1"/>
</dbReference>
<dbReference type="AlphaFoldDB" id="A0A081LA19"/>
<dbReference type="eggNOG" id="COG5002">
    <property type="taxonomic scope" value="Bacteria"/>
</dbReference>
<keyword evidence="5" id="KW-0547">Nucleotide-binding</keyword>
<dbReference type="Pfam" id="PF00512">
    <property type="entry name" value="HisKA"/>
    <property type="match status" value="1"/>
</dbReference>
<dbReference type="Pfam" id="PF13188">
    <property type="entry name" value="PAS_8"/>
    <property type="match status" value="1"/>
</dbReference>
<dbReference type="Gene3D" id="3.30.565.10">
    <property type="entry name" value="Histidine kinase-like ATPase, C-terminal domain"/>
    <property type="match status" value="1"/>
</dbReference>
<dbReference type="PROSITE" id="PS50109">
    <property type="entry name" value="HIS_KIN"/>
    <property type="match status" value="1"/>
</dbReference>
<dbReference type="InterPro" id="IPR003661">
    <property type="entry name" value="HisK_dim/P_dom"/>
</dbReference>
<keyword evidence="3" id="KW-0597">Phosphoprotein</keyword>
<keyword evidence="4" id="KW-0808">Transferase</keyword>
<gene>
    <name evidence="12" type="ORF">BA70_03520</name>
</gene>
<evidence type="ECO:0000256" key="6">
    <source>
        <dbReference type="ARBA" id="ARBA00022777"/>
    </source>
</evidence>
<evidence type="ECO:0000259" key="11">
    <source>
        <dbReference type="PROSITE" id="PS50112"/>
    </source>
</evidence>
<evidence type="ECO:0000256" key="8">
    <source>
        <dbReference type="ARBA" id="ARBA00022969"/>
    </source>
</evidence>
<evidence type="ECO:0000256" key="9">
    <source>
        <dbReference type="ARBA" id="ARBA00023012"/>
    </source>
</evidence>
<comment type="caution">
    <text evidence="12">The sequence shown here is derived from an EMBL/GenBank/DDBJ whole genome shotgun (WGS) entry which is preliminary data.</text>
</comment>
<dbReference type="InterPro" id="IPR035965">
    <property type="entry name" value="PAS-like_dom_sf"/>
</dbReference>
<dbReference type="InterPro" id="IPR013767">
    <property type="entry name" value="PAS_fold"/>
</dbReference>
<dbReference type="RefSeq" id="WP_034322130.1">
    <property type="nucleotide sequence ID" value="NZ_JBCMYH010000020.1"/>
</dbReference>
<dbReference type="Gene3D" id="3.30.450.20">
    <property type="entry name" value="PAS domain"/>
    <property type="match status" value="4"/>
</dbReference>
<evidence type="ECO:0000313" key="12">
    <source>
        <dbReference type="EMBL" id="KEP26095.1"/>
    </source>
</evidence>
<keyword evidence="9" id="KW-0902">Two-component regulatory system</keyword>
<dbReference type="FunFam" id="1.10.287.130:FF:000040">
    <property type="entry name" value="PAS domain-containing sensor histidine kinase"/>
    <property type="match status" value="1"/>
</dbReference>
<dbReference type="SMART" id="SM00091">
    <property type="entry name" value="PAS"/>
    <property type="match status" value="4"/>
</dbReference>
<keyword evidence="6 12" id="KW-0418">Kinase</keyword>
<feature type="domain" description="PAS" evidence="11">
    <location>
        <begin position="271"/>
        <end position="327"/>
    </location>
</feature>
<dbReference type="Pfam" id="PF00989">
    <property type="entry name" value="PAS"/>
    <property type="match status" value="1"/>
</dbReference>
<dbReference type="SMART" id="SM00387">
    <property type="entry name" value="HATPase_c"/>
    <property type="match status" value="1"/>
</dbReference>
<name>A0A081LA19_9BACI</name>
<keyword evidence="7" id="KW-0067">ATP-binding</keyword>
<dbReference type="GO" id="GO:0000155">
    <property type="term" value="F:phosphorelay sensor kinase activity"/>
    <property type="evidence" value="ECO:0007669"/>
    <property type="project" value="InterPro"/>
</dbReference>
<dbReference type="SUPFAM" id="SSF55785">
    <property type="entry name" value="PYP-like sensor domain (PAS domain)"/>
    <property type="match status" value="4"/>
</dbReference>
<dbReference type="InterPro" id="IPR036890">
    <property type="entry name" value="HATPase_C_sf"/>
</dbReference>
<protein>
    <recommendedName>
        <fullName evidence="2">histidine kinase</fullName>
        <ecNumber evidence="2">2.7.13.3</ecNumber>
    </recommendedName>
</protein>
<dbReference type="InterPro" id="IPR003594">
    <property type="entry name" value="HATPase_dom"/>
</dbReference>
<evidence type="ECO:0000256" key="3">
    <source>
        <dbReference type="ARBA" id="ARBA00022553"/>
    </source>
</evidence>
<dbReference type="GO" id="GO:0030435">
    <property type="term" value="P:sporulation resulting in formation of a cellular spore"/>
    <property type="evidence" value="ECO:0007669"/>
    <property type="project" value="UniProtKB-KW"/>
</dbReference>
<feature type="domain" description="PAS" evidence="11">
    <location>
        <begin position="391"/>
        <end position="444"/>
    </location>
</feature>
<dbReference type="CDD" id="cd00130">
    <property type="entry name" value="PAS"/>
    <property type="match status" value="4"/>
</dbReference>
<keyword evidence="8" id="KW-0749">Sporulation</keyword>
<dbReference type="Gene3D" id="1.10.287.130">
    <property type="match status" value="1"/>
</dbReference>
<dbReference type="PANTHER" id="PTHR43065">
    <property type="entry name" value="SENSOR HISTIDINE KINASE"/>
    <property type="match status" value="1"/>
</dbReference>
<evidence type="ECO:0000259" key="10">
    <source>
        <dbReference type="PROSITE" id="PS50109"/>
    </source>
</evidence>
<dbReference type="OrthoDB" id="9815750at2"/>
<evidence type="ECO:0000256" key="4">
    <source>
        <dbReference type="ARBA" id="ARBA00022679"/>
    </source>
</evidence>
<dbReference type="SUPFAM" id="SSF55874">
    <property type="entry name" value="ATPase domain of HSP90 chaperone/DNA topoisomerase II/histidine kinase"/>
    <property type="match status" value="1"/>
</dbReference>
<evidence type="ECO:0000256" key="2">
    <source>
        <dbReference type="ARBA" id="ARBA00012438"/>
    </source>
</evidence>
<evidence type="ECO:0000256" key="7">
    <source>
        <dbReference type="ARBA" id="ARBA00022840"/>
    </source>
</evidence>
<proteinExistence type="predicted"/>
<feature type="domain" description="PAS" evidence="11">
    <location>
        <begin position="150"/>
        <end position="220"/>
    </location>
</feature>
<dbReference type="GO" id="GO:0005524">
    <property type="term" value="F:ATP binding"/>
    <property type="evidence" value="ECO:0007669"/>
    <property type="project" value="UniProtKB-KW"/>
</dbReference>
<dbReference type="Pfam" id="PF08448">
    <property type="entry name" value="PAS_4"/>
    <property type="match status" value="1"/>
</dbReference>
<dbReference type="InterPro" id="IPR013656">
    <property type="entry name" value="PAS_4"/>
</dbReference>
<evidence type="ECO:0000256" key="1">
    <source>
        <dbReference type="ARBA" id="ARBA00000085"/>
    </source>
</evidence>
<dbReference type="EC" id="2.7.13.3" evidence="2"/>